<dbReference type="GO" id="GO:0016567">
    <property type="term" value="P:protein ubiquitination"/>
    <property type="evidence" value="ECO:0007669"/>
    <property type="project" value="InterPro"/>
</dbReference>
<feature type="domain" description="RING-type" evidence="16">
    <location>
        <begin position="162"/>
        <end position="428"/>
    </location>
</feature>
<dbReference type="InterPro" id="IPR017907">
    <property type="entry name" value="Znf_RING_CS"/>
</dbReference>
<dbReference type="Gene3D" id="3.10.110.10">
    <property type="entry name" value="Ubiquitin Conjugating Enzyme"/>
    <property type="match status" value="1"/>
</dbReference>
<evidence type="ECO:0000259" key="16">
    <source>
        <dbReference type="PROSITE" id="PS51873"/>
    </source>
</evidence>
<dbReference type="GO" id="GO:0061630">
    <property type="term" value="F:ubiquitin protein ligase activity"/>
    <property type="evidence" value="ECO:0007669"/>
    <property type="project" value="UniProtKB-EC"/>
</dbReference>
<feature type="region of interest" description="Disordered" evidence="13">
    <location>
        <begin position="558"/>
        <end position="665"/>
    </location>
</feature>
<evidence type="ECO:0000259" key="14">
    <source>
        <dbReference type="PROSITE" id="PS50089"/>
    </source>
</evidence>
<evidence type="ECO:0000256" key="8">
    <source>
        <dbReference type="ARBA" id="ARBA00022786"/>
    </source>
</evidence>
<dbReference type="PROSITE" id="PS50089">
    <property type="entry name" value="ZF_RING_2"/>
    <property type="match status" value="1"/>
</dbReference>
<dbReference type="InterPro" id="IPR047548">
    <property type="entry name" value="Rcat_RBR_RNF14"/>
</dbReference>
<dbReference type="AlphaFoldDB" id="A0A8K0L1A4"/>
<feature type="region of interest" description="Disordered" evidence="13">
    <location>
        <begin position="287"/>
        <end position="314"/>
    </location>
</feature>
<keyword evidence="5" id="KW-0479">Metal-binding</keyword>
<evidence type="ECO:0000256" key="11">
    <source>
        <dbReference type="PROSITE-ProRule" id="PRU00175"/>
    </source>
</evidence>
<dbReference type="Pfam" id="PF22191">
    <property type="entry name" value="IBR_1"/>
    <property type="match status" value="1"/>
</dbReference>
<dbReference type="PROSITE" id="PS00518">
    <property type="entry name" value="ZF_RING_1"/>
    <property type="match status" value="1"/>
</dbReference>
<keyword evidence="4" id="KW-0808">Transferase</keyword>
<dbReference type="SUPFAM" id="SSF57850">
    <property type="entry name" value="RING/U-box"/>
    <property type="match status" value="2"/>
</dbReference>
<name>A0A8K0L1A4_9PEZI</name>
<gene>
    <name evidence="17" type="ORF">KVT40_006031</name>
</gene>
<feature type="domain" description="RWD" evidence="15">
    <location>
        <begin position="7"/>
        <end position="130"/>
    </location>
</feature>
<evidence type="ECO:0000259" key="15">
    <source>
        <dbReference type="PROSITE" id="PS50908"/>
    </source>
</evidence>
<keyword evidence="12" id="KW-0175">Coiled coil</keyword>
<evidence type="ECO:0000256" key="10">
    <source>
        <dbReference type="ARBA" id="ARBA00044508"/>
    </source>
</evidence>
<evidence type="ECO:0000256" key="2">
    <source>
        <dbReference type="ARBA" id="ARBA00004906"/>
    </source>
</evidence>
<evidence type="ECO:0000313" key="18">
    <source>
        <dbReference type="Proteomes" id="UP000809789"/>
    </source>
</evidence>
<dbReference type="CDD" id="cd23820">
    <property type="entry name" value="RWD_RNF14"/>
    <property type="match status" value="1"/>
</dbReference>
<accession>A0A8K0L1A4</accession>
<evidence type="ECO:0000256" key="12">
    <source>
        <dbReference type="SAM" id="Coils"/>
    </source>
</evidence>
<dbReference type="EC" id="2.3.2.31" evidence="3"/>
<dbReference type="Gene3D" id="1.20.120.1750">
    <property type="match status" value="1"/>
</dbReference>
<proteinExistence type="inferred from homology"/>
<keyword evidence="9" id="KW-0862">Zinc</keyword>
<dbReference type="OrthoDB" id="1431934at2759"/>
<feature type="compositionally biased region" description="Acidic residues" evidence="13">
    <location>
        <begin position="646"/>
        <end position="665"/>
    </location>
</feature>
<evidence type="ECO:0000313" key="17">
    <source>
        <dbReference type="EMBL" id="KAG8625630.1"/>
    </source>
</evidence>
<protein>
    <recommendedName>
        <fullName evidence="3">RBR-type E3 ubiquitin transferase</fullName>
        <ecNumber evidence="3">2.3.2.31</ecNumber>
    </recommendedName>
</protein>
<feature type="compositionally biased region" description="Gly residues" evidence="13">
    <location>
        <begin position="608"/>
        <end position="620"/>
    </location>
</feature>
<evidence type="ECO:0000256" key="6">
    <source>
        <dbReference type="ARBA" id="ARBA00022737"/>
    </source>
</evidence>
<organism evidence="17 18">
    <name type="scientific">Elsinoe batatas</name>
    <dbReference type="NCBI Taxonomy" id="2601811"/>
    <lineage>
        <taxon>Eukaryota</taxon>
        <taxon>Fungi</taxon>
        <taxon>Dikarya</taxon>
        <taxon>Ascomycota</taxon>
        <taxon>Pezizomycotina</taxon>
        <taxon>Dothideomycetes</taxon>
        <taxon>Dothideomycetidae</taxon>
        <taxon>Myriangiales</taxon>
        <taxon>Elsinoaceae</taxon>
        <taxon>Elsinoe</taxon>
    </lineage>
</organism>
<dbReference type="InterPro" id="IPR013083">
    <property type="entry name" value="Znf_RING/FYVE/PHD"/>
</dbReference>
<dbReference type="InterPro" id="IPR016135">
    <property type="entry name" value="UBQ-conjugating_enzyme/RWD"/>
</dbReference>
<dbReference type="SMART" id="SM00647">
    <property type="entry name" value="IBR"/>
    <property type="match status" value="2"/>
</dbReference>
<comment type="caution">
    <text evidence="17">The sequence shown here is derived from an EMBL/GenBank/DDBJ whole genome shotgun (WGS) entry which is preliminary data.</text>
</comment>
<reference evidence="17" key="1">
    <citation type="submission" date="2021-07" db="EMBL/GenBank/DDBJ databases">
        <title>Elsinoe batatas strain:CRI-CJ2 Genome sequencing and assembly.</title>
        <authorList>
            <person name="Huang L."/>
        </authorList>
    </citation>
    <scope>NUCLEOTIDE SEQUENCE</scope>
    <source>
        <strain evidence="17">CRI-CJ2</strain>
    </source>
</reference>
<comment type="catalytic activity">
    <reaction evidence="1">
        <text>[E2 ubiquitin-conjugating enzyme]-S-ubiquitinyl-L-cysteine + [acceptor protein]-L-lysine = [E2 ubiquitin-conjugating enzyme]-L-cysteine + [acceptor protein]-N(6)-ubiquitinyl-L-lysine.</text>
        <dbReference type="EC" id="2.3.2.31"/>
    </reaction>
</comment>
<dbReference type="EMBL" id="JAESVG020000007">
    <property type="protein sequence ID" value="KAG8625630.1"/>
    <property type="molecule type" value="Genomic_DNA"/>
</dbReference>
<comment type="pathway">
    <text evidence="2">Protein modification; protein ubiquitination.</text>
</comment>
<dbReference type="CDD" id="cd20354">
    <property type="entry name" value="Rcat_RBR_RNF14"/>
    <property type="match status" value="1"/>
</dbReference>
<dbReference type="Proteomes" id="UP000809789">
    <property type="component" value="Unassembled WGS sequence"/>
</dbReference>
<dbReference type="Gene3D" id="3.30.40.10">
    <property type="entry name" value="Zinc/RING finger domain, C3HC4 (zinc finger)"/>
    <property type="match status" value="1"/>
</dbReference>
<dbReference type="PROSITE" id="PS51873">
    <property type="entry name" value="TRIAD"/>
    <property type="match status" value="1"/>
</dbReference>
<dbReference type="GO" id="GO:0008270">
    <property type="term" value="F:zinc ion binding"/>
    <property type="evidence" value="ECO:0007669"/>
    <property type="project" value="UniProtKB-KW"/>
</dbReference>
<dbReference type="CDD" id="cd23134">
    <property type="entry name" value="RING-HC_ITT1-like"/>
    <property type="match status" value="1"/>
</dbReference>
<keyword evidence="6" id="KW-0677">Repeat</keyword>
<evidence type="ECO:0000256" key="9">
    <source>
        <dbReference type="ARBA" id="ARBA00022833"/>
    </source>
</evidence>
<keyword evidence="18" id="KW-1185">Reference proteome</keyword>
<dbReference type="InterPro" id="IPR006575">
    <property type="entry name" value="RWD_dom"/>
</dbReference>
<evidence type="ECO:0000256" key="1">
    <source>
        <dbReference type="ARBA" id="ARBA00001798"/>
    </source>
</evidence>
<evidence type="ECO:0000256" key="5">
    <source>
        <dbReference type="ARBA" id="ARBA00022723"/>
    </source>
</evidence>
<evidence type="ECO:0000256" key="4">
    <source>
        <dbReference type="ARBA" id="ARBA00022679"/>
    </source>
</evidence>
<sequence length="665" mass="74853">MDDEREEEITSLSSIFPEIVVDKQDAYTISLLIPVAPTEAVTVVTEQSQDAGLDASAVTYLPPLQLRAKLPTGYPDSVSPQVRLEADPAWINAKKLKDLEDQCEKLWEEYGHCQILYTYIDHVQQAAERFFDLPHTITVEPQLKEELVGFSRARDKEIFERSSYDCGVCLEPKKGTLCHRISACGHVFCRACLQDFYNSAITEGDVGSITCLEPSCGKGKPGEPQQKRKSIHPRELLVIGIKEAQARRYVELKRKKKLESDKLTIYCPRTWCQAPARSNKYPPIPDDLNLYVDDSSDESSDPPPAYTKDTPENKLPVPADRLAICSNPKCLLAFCRVCYSGWHGEFARCWPRNPADLSQEEKASYDYIRQHTSPCPTCSSPVQKTMGCNHMKCFQCNTHFCYLCGAWLEPGNPYQHFNQKGLGCYMRLWELEEGDDGQGNAHFQGARRWEQEAIDIARQAQEEEDAALAEEEQAAEQNGQAEEIRIEPMQAFQVLPRPPQPIDAVARERHRQFFAPQDPPPGPIDPMHAMVLAMEEARIQEQQPEVQVVPWPQEPEVVMGGQRRGRGRYARDEADRQLVGPGQQGRGQGRGRRGRGQNGAHLPNGNHGQRGGRGGRGRGGAVAAPGQVEEREAAALRRFVQMAQNDQEDEWDSDELEDDGQFEIR</sequence>
<keyword evidence="7 11" id="KW-0863">Zinc-finger</keyword>
<evidence type="ECO:0000256" key="13">
    <source>
        <dbReference type="SAM" id="MobiDB-lite"/>
    </source>
</evidence>
<keyword evidence="8" id="KW-0833">Ubl conjugation pathway</keyword>
<dbReference type="SUPFAM" id="SSF54495">
    <property type="entry name" value="UBC-like"/>
    <property type="match status" value="1"/>
</dbReference>
<dbReference type="SMART" id="SM00591">
    <property type="entry name" value="RWD"/>
    <property type="match status" value="1"/>
</dbReference>
<dbReference type="InterPro" id="IPR031127">
    <property type="entry name" value="E3_UB_ligase_RBR"/>
</dbReference>
<dbReference type="FunFam" id="3.30.40.10:FF:000416">
    <property type="entry name" value="RBR-type E3 ubiquitin transferase"/>
    <property type="match status" value="1"/>
</dbReference>
<dbReference type="InterPro" id="IPR002867">
    <property type="entry name" value="IBR_dom"/>
</dbReference>
<evidence type="ECO:0000256" key="3">
    <source>
        <dbReference type="ARBA" id="ARBA00012251"/>
    </source>
</evidence>
<dbReference type="InterPro" id="IPR001841">
    <property type="entry name" value="Znf_RING"/>
</dbReference>
<comment type="similarity">
    <text evidence="10">Belongs to the RBR family. RNF14 subfamily.</text>
</comment>
<feature type="coiled-coil region" evidence="12">
    <location>
        <begin position="446"/>
        <end position="480"/>
    </location>
</feature>
<dbReference type="InterPro" id="IPR044066">
    <property type="entry name" value="TRIAD_supradom"/>
</dbReference>
<dbReference type="Pfam" id="PF05773">
    <property type="entry name" value="RWD"/>
    <property type="match status" value="1"/>
</dbReference>
<feature type="domain" description="RING-type" evidence="14">
    <location>
        <begin position="166"/>
        <end position="211"/>
    </location>
</feature>
<dbReference type="PROSITE" id="PS50908">
    <property type="entry name" value="RWD"/>
    <property type="match status" value="1"/>
</dbReference>
<dbReference type="PANTHER" id="PTHR11685">
    <property type="entry name" value="RBR FAMILY RING FINGER AND IBR DOMAIN-CONTAINING"/>
    <property type="match status" value="1"/>
</dbReference>
<evidence type="ECO:0000256" key="7">
    <source>
        <dbReference type="ARBA" id="ARBA00022771"/>
    </source>
</evidence>